<dbReference type="PANTHER" id="PTHR47245">
    <property type="entry name" value="PEPTIDYLPROLYL ISOMERASE"/>
    <property type="match status" value="1"/>
</dbReference>
<dbReference type="PANTHER" id="PTHR47245:SF1">
    <property type="entry name" value="FOLDASE PROTEIN PRSA"/>
    <property type="match status" value="1"/>
</dbReference>
<dbReference type="GO" id="GO:0005886">
    <property type="term" value="C:plasma membrane"/>
    <property type="evidence" value="ECO:0007669"/>
    <property type="project" value="UniProtKB-SubCell"/>
</dbReference>
<evidence type="ECO:0000313" key="16">
    <source>
        <dbReference type="Proteomes" id="UP000198312"/>
    </source>
</evidence>
<keyword evidence="10 11" id="KW-0449">Lipoprotein</keyword>
<dbReference type="InterPro" id="IPR046357">
    <property type="entry name" value="PPIase_dom_sf"/>
</dbReference>
<feature type="signal peptide" evidence="13">
    <location>
        <begin position="1"/>
        <end position="19"/>
    </location>
</feature>
<protein>
    <recommendedName>
        <fullName evidence="11">Foldase protein PrsA</fullName>
        <ecNumber evidence="11">5.2.1.8</ecNumber>
    </recommendedName>
</protein>
<dbReference type="GO" id="GO:0003755">
    <property type="term" value="F:peptidyl-prolyl cis-trans isomerase activity"/>
    <property type="evidence" value="ECO:0007669"/>
    <property type="project" value="UniProtKB-UniRule"/>
</dbReference>
<dbReference type="InterPro" id="IPR050245">
    <property type="entry name" value="PrsA_foldase"/>
</dbReference>
<evidence type="ECO:0000256" key="12">
    <source>
        <dbReference type="SAM" id="MobiDB-lite"/>
    </source>
</evidence>
<dbReference type="InterPro" id="IPR027304">
    <property type="entry name" value="Trigger_fact/SurA_dom_sf"/>
</dbReference>
<dbReference type="AlphaFoldDB" id="A0A220TYX4"/>
<dbReference type="Gene3D" id="3.10.50.40">
    <property type="match status" value="1"/>
</dbReference>
<feature type="region of interest" description="Disordered" evidence="12">
    <location>
        <begin position="285"/>
        <end position="317"/>
    </location>
</feature>
<evidence type="ECO:0000256" key="1">
    <source>
        <dbReference type="ARBA" id="ARBA00000971"/>
    </source>
</evidence>
<dbReference type="SUPFAM" id="SSF109998">
    <property type="entry name" value="Triger factor/SurA peptide-binding domain-like"/>
    <property type="match status" value="1"/>
</dbReference>
<keyword evidence="7 11" id="KW-0472">Membrane</keyword>
<evidence type="ECO:0000256" key="10">
    <source>
        <dbReference type="ARBA" id="ARBA00023288"/>
    </source>
</evidence>
<evidence type="ECO:0000256" key="4">
    <source>
        <dbReference type="ARBA" id="ARBA00022475"/>
    </source>
</evidence>
<evidence type="ECO:0000256" key="8">
    <source>
        <dbReference type="ARBA" id="ARBA00023139"/>
    </source>
</evidence>
<dbReference type="EC" id="5.2.1.8" evidence="11"/>
<dbReference type="InterPro" id="IPR023059">
    <property type="entry name" value="Foldase_PrsA"/>
</dbReference>
<feature type="domain" description="PpiC" evidence="14">
    <location>
        <begin position="136"/>
        <end position="226"/>
    </location>
</feature>
<comment type="similarity">
    <text evidence="3 11">Belongs to the PrsA family.</text>
</comment>
<evidence type="ECO:0000256" key="11">
    <source>
        <dbReference type="HAMAP-Rule" id="MF_01145"/>
    </source>
</evidence>
<name>A0A220TYX4_9BACI</name>
<feature type="chain" id="PRO_5038763516" description="Foldase protein PrsA" evidence="13">
    <location>
        <begin position="20"/>
        <end position="317"/>
    </location>
</feature>
<evidence type="ECO:0000256" key="7">
    <source>
        <dbReference type="ARBA" id="ARBA00023136"/>
    </source>
</evidence>
<dbReference type="GO" id="GO:0006457">
    <property type="term" value="P:protein folding"/>
    <property type="evidence" value="ECO:0007669"/>
    <property type="project" value="UniProtKB-UniRule"/>
</dbReference>
<dbReference type="HAMAP" id="MF_01145">
    <property type="entry name" value="Foldase_PrsA"/>
    <property type="match status" value="1"/>
</dbReference>
<dbReference type="InterPro" id="IPR023058">
    <property type="entry name" value="PPIase_PpiC_CS"/>
</dbReference>
<dbReference type="PROSITE" id="PS01096">
    <property type="entry name" value="PPIC_PPIASE_1"/>
    <property type="match status" value="1"/>
</dbReference>
<dbReference type="Pfam" id="PF13616">
    <property type="entry name" value="Rotamase_3"/>
    <property type="match status" value="1"/>
</dbReference>
<evidence type="ECO:0000256" key="9">
    <source>
        <dbReference type="ARBA" id="ARBA00023235"/>
    </source>
</evidence>
<proteinExistence type="inferred from homology"/>
<evidence type="ECO:0000256" key="5">
    <source>
        <dbReference type="ARBA" id="ARBA00022729"/>
    </source>
</evidence>
<dbReference type="Proteomes" id="UP000198312">
    <property type="component" value="Chromosome"/>
</dbReference>
<dbReference type="KEGG" id="vil:CFK37_00940"/>
<dbReference type="OrthoDB" id="14196at2"/>
<accession>A0A220TYX4</accession>
<dbReference type="SUPFAM" id="SSF54534">
    <property type="entry name" value="FKBP-like"/>
    <property type="match status" value="1"/>
</dbReference>
<dbReference type="PROSITE" id="PS51257">
    <property type="entry name" value="PROKAR_LIPOPROTEIN"/>
    <property type="match status" value="1"/>
</dbReference>
<evidence type="ECO:0000256" key="13">
    <source>
        <dbReference type="SAM" id="SignalP"/>
    </source>
</evidence>
<gene>
    <name evidence="11" type="primary">prsA</name>
    <name evidence="15" type="ORF">CFK37_00940</name>
</gene>
<evidence type="ECO:0000256" key="3">
    <source>
        <dbReference type="ARBA" id="ARBA00006071"/>
    </source>
</evidence>
<keyword evidence="8 11" id="KW-0564">Palmitate</keyword>
<comment type="catalytic activity">
    <reaction evidence="1 11">
        <text>[protein]-peptidylproline (omega=180) = [protein]-peptidylproline (omega=0)</text>
        <dbReference type="Rhea" id="RHEA:16237"/>
        <dbReference type="Rhea" id="RHEA-COMP:10747"/>
        <dbReference type="Rhea" id="RHEA-COMP:10748"/>
        <dbReference type="ChEBI" id="CHEBI:83833"/>
        <dbReference type="ChEBI" id="CHEBI:83834"/>
        <dbReference type="EC" id="5.2.1.8"/>
    </reaction>
</comment>
<evidence type="ECO:0000256" key="2">
    <source>
        <dbReference type="ARBA" id="ARBA00004193"/>
    </source>
</evidence>
<comment type="function">
    <text evidence="11">Plays a major role in protein secretion by helping the post-translocational extracellular folding of several secreted proteins.</text>
</comment>
<keyword evidence="6 11" id="KW-0697">Rotamase</keyword>
<sequence>MKKLAIALTLSAGVLSLTACNSDKEAVVETKAGDITKDEFYNELKDQFGDQVLKKMVTEEVLEDKYDVPKEDVDAEVKKLKDQYGDQFEMVLQKSGYKDVDAFRDVVKLSLLQEAAVSEDVKISDKEIKTQYERMKTEVKASHILVDDKKTAEEVEKKLENGGDFAKLAKEYSTDKKSAEKGGDVGYFSVGKMVPEFTDAAYNLKVGEVSDPVKSQFGYHIIKVTDKRDAKTELGSFKEEKDNIRRQILNNKVDPAKAQAKLDKLLKDADIDVKIDQYEDLFETEKAKEDKKSSKEDKSKSEDESKKDDTSKEEDAK</sequence>
<evidence type="ECO:0000256" key="6">
    <source>
        <dbReference type="ARBA" id="ARBA00023110"/>
    </source>
</evidence>
<comment type="subcellular location">
    <subcellularLocation>
        <location evidence="2 11">Cell membrane</location>
        <topology evidence="2 11">Lipid-anchor</topology>
    </subcellularLocation>
</comment>
<dbReference type="RefSeq" id="WP_089060150.1">
    <property type="nucleotide sequence ID" value="NZ_CP022315.1"/>
</dbReference>
<evidence type="ECO:0000259" key="14">
    <source>
        <dbReference type="PROSITE" id="PS50198"/>
    </source>
</evidence>
<keyword evidence="4 11" id="KW-1003">Cell membrane</keyword>
<keyword evidence="5 11" id="KW-0732">Signal</keyword>
<keyword evidence="16" id="KW-1185">Reference proteome</keyword>
<dbReference type="PROSITE" id="PS50198">
    <property type="entry name" value="PPIC_PPIASE_2"/>
    <property type="match status" value="1"/>
</dbReference>
<organism evidence="15 16">
    <name type="scientific">Virgibacillus phasianinus</name>
    <dbReference type="NCBI Taxonomy" id="2017483"/>
    <lineage>
        <taxon>Bacteria</taxon>
        <taxon>Bacillati</taxon>
        <taxon>Bacillota</taxon>
        <taxon>Bacilli</taxon>
        <taxon>Bacillales</taxon>
        <taxon>Bacillaceae</taxon>
        <taxon>Virgibacillus</taxon>
    </lineage>
</organism>
<evidence type="ECO:0000313" key="15">
    <source>
        <dbReference type="EMBL" id="ASK60873.1"/>
    </source>
</evidence>
<dbReference type="InterPro" id="IPR000297">
    <property type="entry name" value="PPIase_PpiC"/>
</dbReference>
<reference evidence="15 16" key="1">
    <citation type="submission" date="2017-07" db="EMBL/GenBank/DDBJ databases">
        <title>Virgibacillus sp. LM2416.</title>
        <authorList>
            <person name="Tak E.J."/>
            <person name="Bae J.-W."/>
        </authorList>
    </citation>
    <scope>NUCLEOTIDE SEQUENCE [LARGE SCALE GENOMIC DNA]</scope>
    <source>
        <strain evidence="15 16">LM2416</strain>
    </source>
</reference>
<dbReference type="EMBL" id="CP022315">
    <property type="protein sequence ID" value="ASK60873.1"/>
    <property type="molecule type" value="Genomic_DNA"/>
</dbReference>
<keyword evidence="9 11" id="KW-0413">Isomerase</keyword>